<dbReference type="InterPro" id="IPR044034">
    <property type="entry name" value="NAC-like_UBA"/>
</dbReference>
<keyword evidence="4" id="KW-1185">Reference proteome</keyword>
<evidence type="ECO:0000259" key="2">
    <source>
        <dbReference type="Pfam" id="PF19026"/>
    </source>
</evidence>
<dbReference type="EMBL" id="NAJL01000058">
    <property type="protein sequence ID" value="TKA23292.1"/>
    <property type="molecule type" value="Genomic_DNA"/>
</dbReference>
<comment type="caution">
    <text evidence="3">The sequence shown here is derived from an EMBL/GenBank/DDBJ whole genome shotgun (WGS) entry which is preliminary data.</text>
</comment>
<feature type="domain" description="Nascent polypeptide-associated complex subunit alpha-like UBA" evidence="2">
    <location>
        <begin position="101"/>
        <end position="141"/>
    </location>
</feature>
<feature type="compositionally biased region" description="Basic and acidic residues" evidence="1">
    <location>
        <begin position="35"/>
        <end position="49"/>
    </location>
</feature>
<protein>
    <recommendedName>
        <fullName evidence="2">Nascent polypeptide-associated complex subunit alpha-like UBA domain-containing protein</fullName>
    </recommendedName>
</protein>
<feature type="region of interest" description="Disordered" evidence="1">
    <location>
        <begin position="1"/>
        <end position="101"/>
    </location>
</feature>
<evidence type="ECO:0000256" key="1">
    <source>
        <dbReference type="SAM" id="MobiDB-lite"/>
    </source>
</evidence>
<reference evidence="3 4" key="1">
    <citation type="submission" date="2017-03" db="EMBL/GenBank/DDBJ databases">
        <title>Genomes of endolithic fungi from Antarctica.</title>
        <authorList>
            <person name="Coleine C."/>
            <person name="Masonjones S."/>
            <person name="Stajich J.E."/>
        </authorList>
    </citation>
    <scope>NUCLEOTIDE SEQUENCE [LARGE SCALE GENOMIC DNA]</scope>
    <source>
        <strain evidence="3 4">CCFEE 6315</strain>
    </source>
</reference>
<evidence type="ECO:0000313" key="3">
    <source>
        <dbReference type="EMBL" id="TKA23292.1"/>
    </source>
</evidence>
<organism evidence="3 4">
    <name type="scientific">Salinomyces thailandicus</name>
    <dbReference type="NCBI Taxonomy" id="706561"/>
    <lineage>
        <taxon>Eukaryota</taxon>
        <taxon>Fungi</taxon>
        <taxon>Dikarya</taxon>
        <taxon>Ascomycota</taxon>
        <taxon>Pezizomycotina</taxon>
        <taxon>Dothideomycetes</taxon>
        <taxon>Dothideomycetidae</taxon>
        <taxon>Mycosphaerellales</taxon>
        <taxon>Teratosphaeriaceae</taxon>
        <taxon>Salinomyces</taxon>
    </lineage>
</organism>
<proteinExistence type="predicted"/>
<sequence>MAEERQPATVQEGMDAPEPPATDRAEAKALSTLDAKPDDDAGPKKDLDMKALNAAMQNLGGSGGEEKKAAEASTVPTSKKKTEAAEATRKRAEEEARRKAVRVDAGDVGVVAEQLDMSKAQATDLLRWHDADAAKAMKAWITAAV</sequence>
<dbReference type="Pfam" id="PF19026">
    <property type="entry name" value="UBA_HYPK"/>
    <property type="match status" value="1"/>
</dbReference>
<dbReference type="Proteomes" id="UP000308549">
    <property type="component" value="Unassembled WGS sequence"/>
</dbReference>
<accession>A0A4U0TND8</accession>
<feature type="compositionally biased region" description="Basic and acidic residues" evidence="1">
    <location>
        <begin position="80"/>
        <end position="101"/>
    </location>
</feature>
<evidence type="ECO:0000313" key="4">
    <source>
        <dbReference type="Proteomes" id="UP000308549"/>
    </source>
</evidence>
<dbReference type="AlphaFoldDB" id="A0A4U0TND8"/>
<name>A0A4U0TND8_9PEZI</name>
<gene>
    <name evidence="3" type="ORF">B0A50_07349</name>
</gene>